<dbReference type="EMBL" id="JAGTPX010000001">
    <property type="protein sequence ID" value="MBR8668036.1"/>
    <property type="molecule type" value="Genomic_DNA"/>
</dbReference>
<dbReference type="InterPro" id="IPR003615">
    <property type="entry name" value="HNH_nuc"/>
</dbReference>
<keyword evidence="3" id="KW-0255">Endonuclease</keyword>
<evidence type="ECO:0000313" key="3">
    <source>
        <dbReference type="EMBL" id="MBR8668036.1"/>
    </source>
</evidence>
<gene>
    <name evidence="3" type="ORF">KD144_00665</name>
</gene>
<feature type="domain" description="HNH nuclease" evidence="2">
    <location>
        <begin position="27"/>
        <end position="78"/>
    </location>
</feature>
<dbReference type="InterPro" id="IPR002711">
    <property type="entry name" value="HNH"/>
</dbReference>
<name>A0A941G8M7_NIACI</name>
<reference evidence="3" key="1">
    <citation type="submission" date="2021-04" db="EMBL/GenBank/DDBJ databases">
        <title>Genomic analysis of electroactive and textile dye degrading Bacillus circulans strain: DC10 isolated from constructed wetland-microbial fuel cells treating textile dye wastewaters.</title>
        <authorList>
            <person name="Patel D.U."/>
            <person name="Desai C.R."/>
        </authorList>
    </citation>
    <scope>NUCLEOTIDE SEQUENCE</scope>
    <source>
        <strain evidence="3">DC10</strain>
    </source>
</reference>
<dbReference type="RefSeq" id="WP_212116695.1">
    <property type="nucleotide sequence ID" value="NZ_JAGTPX020000001.1"/>
</dbReference>
<dbReference type="Gene3D" id="1.10.30.50">
    <property type="match status" value="1"/>
</dbReference>
<dbReference type="CDD" id="cd00085">
    <property type="entry name" value="HNHc"/>
    <property type="match status" value="1"/>
</dbReference>
<organism evidence="3">
    <name type="scientific">Niallia circulans</name>
    <name type="common">Bacillus circulans</name>
    <dbReference type="NCBI Taxonomy" id="1397"/>
    <lineage>
        <taxon>Bacteria</taxon>
        <taxon>Bacillati</taxon>
        <taxon>Bacillota</taxon>
        <taxon>Bacilli</taxon>
        <taxon>Bacillales</taxon>
        <taxon>Bacillaceae</taxon>
        <taxon>Niallia</taxon>
    </lineage>
</organism>
<dbReference type="PANTHER" id="PTHR33877:SF2">
    <property type="entry name" value="OS07G0170200 PROTEIN"/>
    <property type="match status" value="1"/>
</dbReference>
<sequence>MIIKIDDFQKYVKIDQECVVNDNNWDSLRRYVLTRDNYTCVYCGDKKGPFEADHVMPRSRGGLDTESNLVCACRSCNRAKKDRTPEEWGGYKRGKVSSSTR</sequence>
<dbReference type="Pfam" id="PF01844">
    <property type="entry name" value="HNH"/>
    <property type="match status" value="1"/>
</dbReference>
<keyword evidence="3" id="KW-0540">Nuclease</keyword>
<accession>A0A941G8M7</accession>
<dbReference type="GO" id="GO:0008270">
    <property type="term" value="F:zinc ion binding"/>
    <property type="evidence" value="ECO:0007669"/>
    <property type="project" value="InterPro"/>
</dbReference>
<evidence type="ECO:0000256" key="1">
    <source>
        <dbReference type="SAM" id="MobiDB-lite"/>
    </source>
</evidence>
<protein>
    <submittedName>
        <fullName evidence="3">HNH endonuclease</fullName>
    </submittedName>
</protein>
<comment type="caution">
    <text evidence="3">The sequence shown here is derived from an EMBL/GenBank/DDBJ whole genome shotgun (WGS) entry which is preliminary data.</text>
</comment>
<dbReference type="PANTHER" id="PTHR33877">
    <property type="entry name" value="SLL1193 PROTEIN"/>
    <property type="match status" value="1"/>
</dbReference>
<dbReference type="GO" id="GO:0003676">
    <property type="term" value="F:nucleic acid binding"/>
    <property type="evidence" value="ECO:0007669"/>
    <property type="project" value="InterPro"/>
</dbReference>
<dbReference type="InterPro" id="IPR052892">
    <property type="entry name" value="NA-targeting_endonuclease"/>
</dbReference>
<dbReference type="SMART" id="SM00507">
    <property type="entry name" value="HNHc"/>
    <property type="match status" value="1"/>
</dbReference>
<feature type="region of interest" description="Disordered" evidence="1">
    <location>
        <begin position="81"/>
        <end position="101"/>
    </location>
</feature>
<keyword evidence="3" id="KW-0378">Hydrolase</keyword>
<dbReference type="GO" id="GO:0004519">
    <property type="term" value="F:endonuclease activity"/>
    <property type="evidence" value="ECO:0007669"/>
    <property type="project" value="UniProtKB-KW"/>
</dbReference>
<evidence type="ECO:0000259" key="2">
    <source>
        <dbReference type="SMART" id="SM00507"/>
    </source>
</evidence>
<proteinExistence type="predicted"/>
<dbReference type="AlphaFoldDB" id="A0A941G8M7"/>